<feature type="domain" description="Metallo-beta-lactamase" evidence="3">
    <location>
        <begin position="63"/>
        <end position="246"/>
    </location>
</feature>
<dbReference type="EMBL" id="CP000927">
    <property type="protein sequence ID" value="ABZ71522.1"/>
    <property type="molecule type" value="Genomic_DNA"/>
</dbReference>
<dbReference type="SMART" id="SM00849">
    <property type="entry name" value="Lactamase_B"/>
    <property type="match status" value="1"/>
</dbReference>
<evidence type="ECO:0000259" key="3">
    <source>
        <dbReference type="SMART" id="SM00849"/>
    </source>
</evidence>
<protein>
    <submittedName>
        <fullName evidence="4">Beta-lactamase domain protein</fullName>
    </submittedName>
</protein>
<feature type="signal peptide" evidence="2">
    <location>
        <begin position="1"/>
        <end position="30"/>
    </location>
</feature>
<sequence precursor="true">MTDPQTISRRGALLAAAIATLLGAQPQAAAAQTPYANINKAAAAAKVTITAIRGGVYLVEGSGGNMAAVSGPEGLLLVDDGIAVSKDKMRTALRGVGKGPLRYAINTHWHWDHTDGNGWAREDGAIVVAHANTARHLEETLRVEEWGHTFTPVAPAARADVRIEAPTTIAFGDEQLILRPYAPSHTDGDLSAYFQGADILMTGDTWWNGLYPFIDYVAGGGIDGMIQAADASIAMSGPRTIVVPGHGPVGGREDLIAYRDMLSTIRDNVARLKAQGLSAEQVIAARPTAAFDARWGQAIISPELFTRLVYRGV</sequence>
<keyword evidence="2" id="KW-0732">Signal</keyword>
<evidence type="ECO:0000256" key="1">
    <source>
        <dbReference type="ARBA" id="ARBA00005250"/>
    </source>
</evidence>
<dbReference type="HOGENOM" id="CLU_056342_3_0_5"/>
<dbReference type="InterPro" id="IPR001279">
    <property type="entry name" value="Metallo-B-lactamas"/>
</dbReference>
<dbReference type="Gene3D" id="3.60.15.10">
    <property type="entry name" value="Ribonuclease Z/Hydroxyacylglutathione hydrolase-like"/>
    <property type="match status" value="1"/>
</dbReference>
<dbReference type="CDD" id="cd16282">
    <property type="entry name" value="metallo-hydrolase-like_MBL-fold"/>
    <property type="match status" value="1"/>
</dbReference>
<evidence type="ECO:0000256" key="2">
    <source>
        <dbReference type="SAM" id="SignalP"/>
    </source>
</evidence>
<dbReference type="AlphaFoldDB" id="B0SVQ4"/>
<dbReference type="Pfam" id="PF00753">
    <property type="entry name" value="Lactamase_B"/>
    <property type="match status" value="1"/>
</dbReference>
<dbReference type="eggNOG" id="COG0491">
    <property type="taxonomic scope" value="Bacteria"/>
</dbReference>
<proteinExistence type="inferred from homology"/>
<dbReference type="SUPFAM" id="SSF56281">
    <property type="entry name" value="Metallo-hydrolase/oxidoreductase"/>
    <property type="match status" value="1"/>
</dbReference>
<dbReference type="KEGG" id="cak:Caul_2395"/>
<comment type="similarity">
    <text evidence="1">Belongs to the metallo-beta-lactamase superfamily. Class-B beta-lactamase family.</text>
</comment>
<dbReference type="InterPro" id="IPR050855">
    <property type="entry name" value="NDM-1-like"/>
</dbReference>
<organism evidence="4">
    <name type="scientific">Caulobacter sp. (strain K31)</name>
    <dbReference type="NCBI Taxonomy" id="366602"/>
    <lineage>
        <taxon>Bacteria</taxon>
        <taxon>Pseudomonadati</taxon>
        <taxon>Pseudomonadota</taxon>
        <taxon>Alphaproteobacteria</taxon>
        <taxon>Caulobacterales</taxon>
        <taxon>Caulobacteraceae</taxon>
        <taxon>Caulobacter</taxon>
    </lineage>
</organism>
<dbReference type="PANTHER" id="PTHR42951:SF4">
    <property type="entry name" value="ACYL-COENZYME A THIOESTERASE MBLAC2"/>
    <property type="match status" value="1"/>
</dbReference>
<dbReference type="InterPro" id="IPR036866">
    <property type="entry name" value="RibonucZ/Hydroxyglut_hydro"/>
</dbReference>
<name>B0SVQ4_CAUSK</name>
<feature type="chain" id="PRO_5002753134" evidence="2">
    <location>
        <begin position="31"/>
        <end position="313"/>
    </location>
</feature>
<accession>B0SVQ4</accession>
<gene>
    <name evidence="4" type="ordered locus">Caul_2395</name>
</gene>
<reference evidence="4" key="1">
    <citation type="submission" date="2008-01" db="EMBL/GenBank/DDBJ databases">
        <title>Complete sequence of chromosome of Caulobacter sp. K31.</title>
        <authorList>
            <consortium name="US DOE Joint Genome Institute"/>
            <person name="Copeland A."/>
            <person name="Lucas S."/>
            <person name="Lapidus A."/>
            <person name="Barry K."/>
            <person name="Glavina del Rio T."/>
            <person name="Dalin E."/>
            <person name="Tice H."/>
            <person name="Pitluck S."/>
            <person name="Bruce D."/>
            <person name="Goodwin L."/>
            <person name="Thompson L.S."/>
            <person name="Brettin T."/>
            <person name="Detter J.C."/>
            <person name="Han C."/>
            <person name="Schmutz J."/>
            <person name="Larimer F."/>
            <person name="Land M."/>
            <person name="Hauser L."/>
            <person name="Kyrpides N."/>
            <person name="Kim E."/>
            <person name="Stephens C."/>
            <person name="Richardson P."/>
        </authorList>
    </citation>
    <scope>NUCLEOTIDE SEQUENCE [LARGE SCALE GENOMIC DNA]</scope>
    <source>
        <strain evidence="4">K31</strain>
    </source>
</reference>
<dbReference type="GO" id="GO:0017001">
    <property type="term" value="P:antibiotic catabolic process"/>
    <property type="evidence" value="ECO:0007669"/>
    <property type="project" value="UniProtKB-ARBA"/>
</dbReference>
<dbReference type="InterPro" id="IPR006311">
    <property type="entry name" value="TAT_signal"/>
</dbReference>
<dbReference type="PANTHER" id="PTHR42951">
    <property type="entry name" value="METALLO-BETA-LACTAMASE DOMAIN-CONTAINING"/>
    <property type="match status" value="1"/>
</dbReference>
<evidence type="ECO:0000313" key="4">
    <source>
        <dbReference type="EMBL" id="ABZ71522.1"/>
    </source>
</evidence>
<dbReference type="PROSITE" id="PS51318">
    <property type="entry name" value="TAT"/>
    <property type="match status" value="1"/>
</dbReference>